<gene>
    <name evidence="2" type="ORF">FVP33_07450</name>
</gene>
<dbReference type="Proteomes" id="UP000321379">
    <property type="component" value="Unassembled WGS sequence"/>
</dbReference>
<evidence type="ECO:0000313" key="2">
    <source>
        <dbReference type="EMBL" id="TXN31384.1"/>
    </source>
</evidence>
<reference evidence="2 3" key="1">
    <citation type="submission" date="2019-08" db="EMBL/GenBank/DDBJ databases">
        <title>Bacterial whole genome sequence for Glaciihabitans sp. CHu50b-6-2.</title>
        <authorList>
            <person name="Jin L."/>
        </authorList>
    </citation>
    <scope>NUCLEOTIDE SEQUENCE [LARGE SCALE GENOMIC DNA]</scope>
    <source>
        <strain evidence="2 3">CHu50b-6-2</strain>
    </source>
</reference>
<dbReference type="InterPro" id="IPR036102">
    <property type="entry name" value="OsmC/Ohrsf"/>
</dbReference>
<accession>A0A5C8US25</accession>
<feature type="region of interest" description="Disordered" evidence="1">
    <location>
        <begin position="1"/>
        <end position="69"/>
    </location>
</feature>
<dbReference type="Pfam" id="PF02566">
    <property type="entry name" value="OsmC"/>
    <property type="match status" value="1"/>
</dbReference>
<dbReference type="AlphaFoldDB" id="A0A5C8US25"/>
<dbReference type="InterPro" id="IPR015946">
    <property type="entry name" value="KH_dom-like_a/b"/>
</dbReference>
<evidence type="ECO:0000256" key="1">
    <source>
        <dbReference type="SAM" id="MobiDB-lite"/>
    </source>
</evidence>
<organism evidence="2 3">
    <name type="scientific">Lacisediminihabitans profunda</name>
    <dbReference type="NCBI Taxonomy" id="2594790"/>
    <lineage>
        <taxon>Bacteria</taxon>
        <taxon>Bacillati</taxon>
        <taxon>Actinomycetota</taxon>
        <taxon>Actinomycetes</taxon>
        <taxon>Micrococcales</taxon>
        <taxon>Microbacteriaceae</taxon>
        <taxon>Lacisediminihabitans</taxon>
    </lineage>
</organism>
<proteinExistence type="predicted"/>
<name>A0A5C8US25_9MICO</name>
<dbReference type="InterPro" id="IPR003718">
    <property type="entry name" value="OsmC/Ohr_fam"/>
</dbReference>
<sequence length="196" mass="21201">MGSRGRERSRDFVPTAPRRGGRGSTHENARATGRQRRAAGRRPDEKRPFVTPAPLSYEVHGTSTAGGSASVRAGLRDIPIDARWPAGEPSGDPGPAELLASAFAACLIKNLERASSMLPFRYDSAEVTVRARRQDAPPRFVGIEYELRIVTGEEQRRVDLVHRNLRQFGTVYNTLAAVCEVHGTVVAVPPAPPPGG</sequence>
<dbReference type="EMBL" id="VRMG01000005">
    <property type="protein sequence ID" value="TXN31384.1"/>
    <property type="molecule type" value="Genomic_DNA"/>
</dbReference>
<keyword evidence="3" id="KW-1185">Reference proteome</keyword>
<dbReference type="SUPFAM" id="SSF82784">
    <property type="entry name" value="OsmC-like"/>
    <property type="match status" value="1"/>
</dbReference>
<protein>
    <submittedName>
        <fullName evidence="2">OsmC family protein</fullName>
    </submittedName>
</protein>
<dbReference type="Gene3D" id="3.30.300.20">
    <property type="match status" value="1"/>
</dbReference>
<feature type="compositionally biased region" description="Basic and acidic residues" evidence="1">
    <location>
        <begin position="1"/>
        <end position="11"/>
    </location>
</feature>
<comment type="caution">
    <text evidence="2">The sequence shown here is derived from an EMBL/GenBank/DDBJ whole genome shotgun (WGS) entry which is preliminary data.</text>
</comment>
<evidence type="ECO:0000313" key="3">
    <source>
        <dbReference type="Proteomes" id="UP000321379"/>
    </source>
</evidence>